<name>A0A3V3U5N2_SALET</name>
<gene>
    <name evidence="2" type="ORF">DN323_01005</name>
</gene>
<accession>A0A3V3U5N2</accession>
<proteinExistence type="predicted"/>
<organism evidence="2">
    <name type="scientific">Salmonella enterica subsp. enterica serovar Havana</name>
    <dbReference type="NCBI Taxonomy" id="179997"/>
    <lineage>
        <taxon>Bacteria</taxon>
        <taxon>Pseudomonadati</taxon>
        <taxon>Pseudomonadota</taxon>
        <taxon>Gammaproteobacteria</taxon>
        <taxon>Enterobacterales</taxon>
        <taxon>Enterobacteriaceae</taxon>
        <taxon>Salmonella</taxon>
    </lineage>
</organism>
<evidence type="ECO:0000256" key="1">
    <source>
        <dbReference type="SAM" id="SignalP"/>
    </source>
</evidence>
<dbReference type="EMBL" id="AAHEPM010000001">
    <property type="protein sequence ID" value="EBV2394223.1"/>
    <property type="molecule type" value="Genomic_DNA"/>
</dbReference>
<feature type="signal peptide" evidence="1">
    <location>
        <begin position="1"/>
        <end position="21"/>
    </location>
</feature>
<evidence type="ECO:0008006" key="3">
    <source>
        <dbReference type="Google" id="ProtNLM"/>
    </source>
</evidence>
<dbReference type="PROSITE" id="PS51257">
    <property type="entry name" value="PROKAR_LIPOPROTEIN"/>
    <property type="match status" value="1"/>
</dbReference>
<keyword evidence="1" id="KW-0732">Signal</keyword>
<dbReference type="AlphaFoldDB" id="A0A3V3U5N2"/>
<feature type="chain" id="PRO_5030086658" description="Lipoprotein" evidence="1">
    <location>
        <begin position="22"/>
        <end position="74"/>
    </location>
</feature>
<protein>
    <recommendedName>
        <fullName evidence="3">Lipoprotein</fullName>
    </recommendedName>
</protein>
<comment type="caution">
    <text evidence="2">The sequence shown here is derived from an EMBL/GenBank/DDBJ whole genome shotgun (WGS) entry which is preliminary data.</text>
</comment>
<evidence type="ECO:0000313" key="2">
    <source>
        <dbReference type="EMBL" id="EBV2394223.1"/>
    </source>
</evidence>
<reference evidence="2" key="1">
    <citation type="submission" date="2018-06" db="EMBL/GenBank/DDBJ databases">
        <authorList>
            <person name="Ashton P.M."/>
            <person name="Dallman T."/>
            <person name="Nair S."/>
            <person name="De Pinna E."/>
            <person name="Peters T."/>
            <person name="Grant K."/>
        </authorList>
    </citation>
    <scope>NUCLEOTIDE SEQUENCE</scope>
    <source>
        <strain evidence="2">288881</strain>
    </source>
</reference>
<sequence length="74" mass="7649">MRKIRALAILSLITLSGCSVAKSESGKDEAVSLGEGCAVNVQADSYQVACANADPAKVVNAIKTINQKLQGNSK</sequence>